<organism evidence="1 2">
    <name type="scientific">Monosporascus ibericus</name>
    <dbReference type="NCBI Taxonomy" id="155417"/>
    <lineage>
        <taxon>Eukaryota</taxon>
        <taxon>Fungi</taxon>
        <taxon>Dikarya</taxon>
        <taxon>Ascomycota</taxon>
        <taxon>Pezizomycotina</taxon>
        <taxon>Sordariomycetes</taxon>
        <taxon>Xylariomycetidae</taxon>
        <taxon>Xylariales</taxon>
        <taxon>Xylariales incertae sedis</taxon>
        <taxon>Monosporascus</taxon>
    </lineage>
</organism>
<protein>
    <submittedName>
        <fullName evidence="1">Uncharacterized protein</fullName>
    </submittedName>
</protein>
<sequence>MTASNSAIPIEAVLSIPELLEAILLSLDMVTLLVSAPRVSKRWYDIIAGSPAIRQALYFDPVPVKASSSSSKSGANDGSATIKPVLNPLLAKKFAPCFFDFGSKAYFRRANSFYSMPWTVKPRKEVLSEDGIMESLPLYPLLDPEGPCDQADRRRFTQRGASWRRMLVSQQPPLQLGHLWSDEQYRWHTLFWDAKVILNTDATHGGLRMGELYDLVQDHASDHQRHSLWFRVHWGQVRAPFFCDFSENASRQMICHTGVVVEFHEVDDVYQDHHRDPIDPDAFNLVFRCDEHRPLQIGVTGKPPTAAVDWNPAVLSYGWGFDGGVY</sequence>
<dbReference type="STRING" id="155417.A0A4Q4T3R4"/>
<dbReference type="AlphaFoldDB" id="A0A4Q4T3R4"/>
<dbReference type="EMBL" id="QJNU01000422">
    <property type="protein sequence ID" value="RYO99401.1"/>
    <property type="molecule type" value="Genomic_DNA"/>
</dbReference>
<accession>A0A4Q4T3R4</accession>
<dbReference type="SUPFAM" id="SSF81383">
    <property type="entry name" value="F-box domain"/>
    <property type="match status" value="1"/>
</dbReference>
<gene>
    <name evidence="1" type="ORF">DL764_006823</name>
</gene>
<dbReference type="Proteomes" id="UP000293360">
    <property type="component" value="Unassembled WGS sequence"/>
</dbReference>
<proteinExistence type="predicted"/>
<evidence type="ECO:0000313" key="2">
    <source>
        <dbReference type="Proteomes" id="UP000293360"/>
    </source>
</evidence>
<reference evidence="1 2" key="1">
    <citation type="submission" date="2018-06" db="EMBL/GenBank/DDBJ databases">
        <title>Complete Genomes of Monosporascus.</title>
        <authorList>
            <person name="Robinson A.J."/>
            <person name="Natvig D.O."/>
        </authorList>
    </citation>
    <scope>NUCLEOTIDE SEQUENCE [LARGE SCALE GENOMIC DNA]</scope>
    <source>
        <strain evidence="1 2">CBS 110550</strain>
    </source>
</reference>
<dbReference type="InterPro" id="IPR036047">
    <property type="entry name" value="F-box-like_dom_sf"/>
</dbReference>
<keyword evidence="2" id="KW-1185">Reference proteome</keyword>
<comment type="caution">
    <text evidence="1">The sequence shown here is derived from an EMBL/GenBank/DDBJ whole genome shotgun (WGS) entry which is preliminary data.</text>
</comment>
<name>A0A4Q4T3R4_9PEZI</name>
<dbReference type="OrthoDB" id="3800738at2759"/>
<evidence type="ECO:0000313" key="1">
    <source>
        <dbReference type="EMBL" id="RYO99401.1"/>
    </source>
</evidence>